<dbReference type="EMBL" id="GHJT01000094">
    <property type="protein sequence ID" value="MOY34065.1"/>
    <property type="molecule type" value="Transcribed_RNA"/>
</dbReference>
<organism evidence="1">
    <name type="scientific">Ixodes scapularis</name>
    <name type="common">Black-legged tick</name>
    <name type="synonym">Deer tick</name>
    <dbReference type="NCBI Taxonomy" id="6945"/>
    <lineage>
        <taxon>Eukaryota</taxon>
        <taxon>Metazoa</taxon>
        <taxon>Ecdysozoa</taxon>
        <taxon>Arthropoda</taxon>
        <taxon>Chelicerata</taxon>
        <taxon>Arachnida</taxon>
        <taxon>Acari</taxon>
        <taxon>Parasitiformes</taxon>
        <taxon>Ixodida</taxon>
        <taxon>Ixodoidea</taxon>
        <taxon>Ixodidae</taxon>
        <taxon>Ixodinae</taxon>
        <taxon>Ixodes</taxon>
    </lineage>
</organism>
<dbReference type="AlphaFoldDB" id="A0A4D5RAI1"/>
<protein>
    <submittedName>
        <fullName evidence="1">Putative secreted protein</fullName>
    </submittedName>
</protein>
<reference evidence="1" key="1">
    <citation type="submission" date="2019-04" db="EMBL/GenBank/DDBJ databases">
        <title>An insight into the mialome of Ixodes scapularis.</title>
        <authorList>
            <person name="Ribeiro J.M."/>
            <person name="Mather T.N."/>
            <person name="Karim S."/>
        </authorList>
    </citation>
    <scope>NUCLEOTIDE SEQUENCE</scope>
</reference>
<sequence>MTTRRPSRRWSVCAWTCAACRRAWCWRRRSTSACRASSRCCTTRACSSKPSWRRAASCWPPPRTATCATLSRWRERSCSCRRSCARRSSASKMPSSRCARSMRCCA</sequence>
<accession>A0A4D5RAI1</accession>
<proteinExistence type="predicted"/>
<evidence type="ECO:0000313" key="1">
    <source>
        <dbReference type="EMBL" id="MOY34065.1"/>
    </source>
</evidence>
<name>A0A4D5RAI1_IXOSC</name>